<keyword evidence="2" id="KW-0349">Heme</keyword>
<proteinExistence type="inferred from homology"/>
<dbReference type="PRINTS" id="PR00359">
    <property type="entry name" value="BP450"/>
</dbReference>
<dbReference type="CDD" id="cd00302">
    <property type="entry name" value="cytochrome_P450"/>
    <property type="match status" value="1"/>
</dbReference>
<comment type="similarity">
    <text evidence="1 2">Belongs to the cytochrome P450 family.</text>
</comment>
<evidence type="ECO:0000256" key="3">
    <source>
        <dbReference type="SAM" id="MobiDB-lite"/>
    </source>
</evidence>
<evidence type="ECO:0000313" key="5">
    <source>
        <dbReference type="Proteomes" id="UP001276150"/>
    </source>
</evidence>
<dbReference type="InterPro" id="IPR002397">
    <property type="entry name" value="Cyt_P450_B"/>
</dbReference>
<name>A0ABU4DQD5_9DEIO</name>
<dbReference type="Pfam" id="PF00067">
    <property type="entry name" value="p450"/>
    <property type="match status" value="1"/>
</dbReference>
<dbReference type="InterPro" id="IPR017972">
    <property type="entry name" value="Cyt_P450_CS"/>
</dbReference>
<keyword evidence="5" id="KW-1185">Reference proteome</keyword>
<dbReference type="RefSeq" id="WP_317639500.1">
    <property type="nucleotide sequence ID" value="NZ_JAPMIV010000007.1"/>
</dbReference>
<dbReference type="SUPFAM" id="SSF48264">
    <property type="entry name" value="Cytochrome P450"/>
    <property type="match status" value="1"/>
</dbReference>
<feature type="compositionally biased region" description="Polar residues" evidence="3">
    <location>
        <begin position="1"/>
        <end position="14"/>
    </location>
</feature>
<organism evidence="4 5">
    <name type="scientific">Deinococcus arenicola</name>
    <dbReference type="NCBI Taxonomy" id="2994950"/>
    <lineage>
        <taxon>Bacteria</taxon>
        <taxon>Thermotogati</taxon>
        <taxon>Deinococcota</taxon>
        <taxon>Deinococci</taxon>
        <taxon>Deinococcales</taxon>
        <taxon>Deinococcaceae</taxon>
        <taxon>Deinococcus</taxon>
    </lineage>
</organism>
<dbReference type="PRINTS" id="PR00385">
    <property type="entry name" value="P450"/>
</dbReference>
<dbReference type="EMBL" id="JAPMIV010000007">
    <property type="protein sequence ID" value="MDV6374182.1"/>
    <property type="molecule type" value="Genomic_DNA"/>
</dbReference>
<evidence type="ECO:0000256" key="1">
    <source>
        <dbReference type="ARBA" id="ARBA00010617"/>
    </source>
</evidence>
<comment type="caution">
    <text evidence="4">The sequence shown here is derived from an EMBL/GenBank/DDBJ whole genome shotgun (WGS) entry which is preliminary data.</text>
</comment>
<dbReference type="PANTHER" id="PTHR46696">
    <property type="entry name" value="P450, PUTATIVE (EUROFUNG)-RELATED"/>
    <property type="match status" value="1"/>
</dbReference>
<keyword evidence="2" id="KW-0503">Monooxygenase</keyword>
<reference evidence="4 5" key="1">
    <citation type="submission" date="2022-11" db="EMBL/GenBank/DDBJ databases">
        <title>Deinococcus ZS9-10, Low Temperature and Draught-tolerating, UV-resistant Bacteria from Continental Antarctica.</title>
        <authorList>
            <person name="Cheng L."/>
        </authorList>
    </citation>
    <scope>NUCLEOTIDE SEQUENCE [LARGE SCALE GENOMIC DNA]</scope>
    <source>
        <strain evidence="4 5">ZS9-10</strain>
    </source>
</reference>
<dbReference type="PROSITE" id="PS00086">
    <property type="entry name" value="CYTOCHROME_P450"/>
    <property type="match status" value="1"/>
</dbReference>
<evidence type="ECO:0000313" key="4">
    <source>
        <dbReference type="EMBL" id="MDV6374182.1"/>
    </source>
</evidence>
<keyword evidence="2" id="KW-0479">Metal-binding</keyword>
<dbReference type="Gene3D" id="1.10.630.10">
    <property type="entry name" value="Cytochrome P450"/>
    <property type="match status" value="1"/>
</dbReference>
<dbReference type="Proteomes" id="UP001276150">
    <property type="component" value="Unassembled WGS sequence"/>
</dbReference>
<keyword evidence="2" id="KW-0560">Oxidoreductase</keyword>
<accession>A0ABU4DQD5</accession>
<gene>
    <name evidence="4" type="ORF">ORD21_06195</name>
</gene>
<dbReference type="PANTHER" id="PTHR46696:SF1">
    <property type="entry name" value="CYTOCHROME P450 YJIB-RELATED"/>
    <property type="match status" value="1"/>
</dbReference>
<protein>
    <submittedName>
        <fullName evidence="4">Cytochrome P450</fullName>
    </submittedName>
</protein>
<sequence length="431" mass="47136">MTESSRTASQTSEPASGCPFGYGEPLTHPARDVARLPAVMQGEDGLYHIRSFATAREVLKKDGVKQAGFMSESSQQSGPRMTNQPVLFAEGDHHHDMRRQTAKYFTPTSVASYGPMIADLADKLIAGLVRDGEANLDDLSLVLAVEVAAQVVGLTSSVLPGLEKRVMAFVENGLDSQPGAVQHLSKRRRTLMQTNLAAFFLLDVKPAIAARRRERRDDLISHLIDRNYSDTEIVTECLTYATAGMVTTREFISAAAWHLLQHPELRADYVHGTEKERHAILHEILRLEPVVRTLYRRTGEELTLDGQTIPAGSVLALHITAANTDPDVVGDPANALCPMRPLPRGVQAPVLAFGDGHHRCPGAFLAIRESDVFLRRLLIWKDVEIVTPPTVETNETVKGYEIRNFRIRLGQTHGAGAKASAEVSTEASASA</sequence>
<evidence type="ECO:0000256" key="2">
    <source>
        <dbReference type="RuleBase" id="RU000461"/>
    </source>
</evidence>
<keyword evidence="2" id="KW-0408">Iron</keyword>
<dbReference type="InterPro" id="IPR001128">
    <property type="entry name" value="Cyt_P450"/>
</dbReference>
<feature type="region of interest" description="Disordered" evidence="3">
    <location>
        <begin position="1"/>
        <end position="24"/>
    </location>
</feature>
<dbReference type="InterPro" id="IPR036396">
    <property type="entry name" value="Cyt_P450_sf"/>
</dbReference>